<evidence type="ECO:0000256" key="2">
    <source>
        <dbReference type="ARBA" id="ARBA00022737"/>
    </source>
</evidence>
<dbReference type="PANTHER" id="PTHR24412:SF489">
    <property type="entry name" value="RING FINGER DOMAIN AND KELCH REPEAT-CONTAINING PROTEIN DDB_G0271372"/>
    <property type="match status" value="1"/>
</dbReference>
<evidence type="ECO:0000313" key="6">
    <source>
        <dbReference type="Proteomes" id="UP000014760"/>
    </source>
</evidence>
<dbReference type="InterPro" id="IPR011333">
    <property type="entry name" value="SKP1/BTB/POZ_sf"/>
</dbReference>
<keyword evidence="6" id="KW-1185">Reference proteome</keyword>
<feature type="domain" description="BTB" evidence="3">
    <location>
        <begin position="7"/>
        <end position="74"/>
    </location>
</feature>
<dbReference type="AlphaFoldDB" id="R7TSB6"/>
<dbReference type="InterPro" id="IPR000210">
    <property type="entry name" value="BTB/POZ_dom"/>
</dbReference>
<dbReference type="FunFam" id="1.25.40.420:FF:000001">
    <property type="entry name" value="Kelch-like family member 12"/>
    <property type="match status" value="1"/>
</dbReference>
<proteinExistence type="predicted"/>
<dbReference type="HOGENOM" id="CLU_004253_11_0_1"/>
<dbReference type="Pfam" id="PF00651">
    <property type="entry name" value="BTB"/>
    <property type="match status" value="1"/>
</dbReference>
<dbReference type="EMBL" id="AMQN01028031">
    <property type="status" value="NOT_ANNOTATED_CDS"/>
    <property type="molecule type" value="Genomic_DNA"/>
</dbReference>
<name>R7TSB6_CAPTE</name>
<dbReference type="Gene3D" id="1.25.40.420">
    <property type="match status" value="1"/>
</dbReference>
<reference evidence="4 6" key="2">
    <citation type="journal article" date="2013" name="Nature">
        <title>Insights into bilaterian evolution from three spiralian genomes.</title>
        <authorList>
            <person name="Simakov O."/>
            <person name="Marletaz F."/>
            <person name="Cho S.J."/>
            <person name="Edsinger-Gonzales E."/>
            <person name="Havlak P."/>
            <person name="Hellsten U."/>
            <person name="Kuo D.H."/>
            <person name="Larsson T."/>
            <person name="Lv J."/>
            <person name="Arendt D."/>
            <person name="Savage R."/>
            <person name="Osoegawa K."/>
            <person name="de Jong P."/>
            <person name="Grimwood J."/>
            <person name="Chapman J.A."/>
            <person name="Shapiro H."/>
            <person name="Aerts A."/>
            <person name="Otillar R.P."/>
            <person name="Terry A.Y."/>
            <person name="Boore J.L."/>
            <person name="Grigoriev I.V."/>
            <person name="Lindberg D.R."/>
            <person name="Seaver E.C."/>
            <person name="Weisblat D.A."/>
            <person name="Putnam N.H."/>
            <person name="Rokhsar D.S."/>
        </authorList>
    </citation>
    <scope>NUCLEOTIDE SEQUENCE</scope>
    <source>
        <strain evidence="4 6">I ESC-2004</strain>
    </source>
</reference>
<dbReference type="OMA" id="MERRVCH"/>
<dbReference type="SMART" id="SM00225">
    <property type="entry name" value="BTB"/>
    <property type="match status" value="1"/>
</dbReference>
<keyword evidence="1" id="KW-0880">Kelch repeat</keyword>
<keyword evidence="2" id="KW-0677">Repeat</keyword>
<organism evidence="4">
    <name type="scientific">Capitella teleta</name>
    <name type="common">Polychaete worm</name>
    <dbReference type="NCBI Taxonomy" id="283909"/>
    <lineage>
        <taxon>Eukaryota</taxon>
        <taxon>Metazoa</taxon>
        <taxon>Spiralia</taxon>
        <taxon>Lophotrochozoa</taxon>
        <taxon>Annelida</taxon>
        <taxon>Polychaeta</taxon>
        <taxon>Sedentaria</taxon>
        <taxon>Scolecida</taxon>
        <taxon>Capitellidae</taxon>
        <taxon>Capitella</taxon>
    </lineage>
</organism>
<sequence>MTSNTFCDITLVVDDVSFPCHKVILSAASTYFSAMFQSGMKEANADKVQLKFCEAETMKVLLEYFYTGSIAINEDNCQALIEAAGHLNLEDAKIDCETYMVSQIDSPNCIGFLRFAKAHDLKELLQTSQRHLLDNFEEVVMKSEEFVEMSEDELVDLISDDRLNTQDEDLVFISVQKWVEASNIQRREIFPRIAKYIRFSFCSNDFLIRLMYQEGLMKNPECKDLLNRASYSVFVPEKK</sequence>
<dbReference type="PROSITE" id="PS50097">
    <property type="entry name" value="BTB"/>
    <property type="match status" value="1"/>
</dbReference>
<dbReference type="EnsemblMetazoa" id="CapteT106678">
    <property type="protein sequence ID" value="CapteP106678"/>
    <property type="gene ID" value="CapteG106678"/>
</dbReference>
<dbReference type="STRING" id="283909.R7TSB6"/>
<dbReference type="SUPFAM" id="SSF54695">
    <property type="entry name" value="POZ domain"/>
    <property type="match status" value="1"/>
</dbReference>
<evidence type="ECO:0000256" key="1">
    <source>
        <dbReference type="ARBA" id="ARBA00022441"/>
    </source>
</evidence>
<dbReference type="InterPro" id="IPR011705">
    <property type="entry name" value="BACK"/>
</dbReference>
<evidence type="ECO:0000313" key="5">
    <source>
        <dbReference type="EnsemblMetazoa" id="CapteP106678"/>
    </source>
</evidence>
<protein>
    <recommendedName>
        <fullName evidence="3">BTB domain-containing protein</fullName>
    </recommendedName>
</protein>
<evidence type="ECO:0000313" key="4">
    <source>
        <dbReference type="EMBL" id="ELT96549.1"/>
    </source>
</evidence>
<dbReference type="Proteomes" id="UP000014760">
    <property type="component" value="Unassembled WGS sequence"/>
</dbReference>
<dbReference type="CDD" id="cd18186">
    <property type="entry name" value="BTB_POZ_ZBTB_KLHL-like"/>
    <property type="match status" value="1"/>
</dbReference>
<dbReference type="Pfam" id="PF07707">
    <property type="entry name" value="BACK"/>
    <property type="match status" value="1"/>
</dbReference>
<dbReference type="OrthoDB" id="6134519at2759"/>
<reference evidence="6" key="1">
    <citation type="submission" date="2012-12" db="EMBL/GenBank/DDBJ databases">
        <authorList>
            <person name="Hellsten U."/>
            <person name="Grimwood J."/>
            <person name="Chapman J.A."/>
            <person name="Shapiro H."/>
            <person name="Aerts A."/>
            <person name="Otillar R.P."/>
            <person name="Terry A.Y."/>
            <person name="Boore J.L."/>
            <person name="Simakov O."/>
            <person name="Marletaz F."/>
            <person name="Cho S.-J."/>
            <person name="Edsinger-Gonzales E."/>
            <person name="Havlak P."/>
            <person name="Kuo D.-H."/>
            <person name="Larsson T."/>
            <person name="Lv J."/>
            <person name="Arendt D."/>
            <person name="Savage R."/>
            <person name="Osoegawa K."/>
            <person name="de Jong P."/>
            <person name="Lindberg D.R."/>
            <person name="Seaver E.C."/>
            <person name="Weisblat D.A."/>
            <person name="Putnam N.H."/>
            <person name="Grigoriev I.V."/>
            <person name="Rokhsar D.S."/>
        </authorList>
    </citation>
    <scope>NUCLEOTIDE SEQUENCE</scope>
    <source>
        <strain evidence="6">I ESC-2004</strain>
    </source>
</reference>
<evidence type="ECO:0000259" key="3">
    <source>
        <dbReference type="PROSITE" id="PS50097"/>
    </source>
</evidence>
<reference evidence="5" key="3">
    <citation type="submission" date="2015-06" db="UniProtKB">
        <authorList>
            <consortium name="EnsemblMetazoa"/>
        </authorList>
    </citation>
    <scope>IDENTIFICATION</scope>
</reference>
<dbReference type="Gene3D" id="3.30.710.10">
    <property type="entry name" value="Potassium Channel Kv1.1, Chain A"/>
    <property type="match status" value="1"/>
</dbReference>
<gene>
    <name evidence="4" type="ORF">CAPTEDRAFT_106678</name>
</gene>
<dbReference type="EMBL" id="KB308803">
    <property type="protein sequence ID" value="ELT96549.1"/>
    <property type="molecule type" value="Genomic_DNA"/>
</dbReference>
<dbReference type="PANTHER" id="PTHR24412">
    <property type="entry name" value="KELCH PROTEIN"/>
    <property type="match status" value="1"/>
</dbReference>
<dbReference type="SMART" id="SM00875">
    <property type="entry name" value="BACK"/>
    <property type="match status" value="1"/>
</dbReference>
<accession>R7TSB6</accession>
<feature type="non-terminal residue" evidence="4">
    <location>
        <position position="239"/>
    </location>
</feature>